<dbReference type="EMBL" id="JACJUU010000014">
    <property type="protein sequence ID" value="MBC2770921.1"/>
    <property type="molecule type" value="Genomic_DNA"/>
</dbReference>
<evidence type="ECO:0000256" key="1">
    <source>
        <dbReference type="ARBA" id="ARBA00004429"/>
    </source>
</evidence>
<dbReference type="PIRSF" id="PIRSF006066">
    <property type="entry name" value="HI0050"/>
    <property type="match status" value="1"/>
</dbReference>
<feature type="transmembrane region" description="Helical" evidence="7">
    <location>
        <begin position="322"/>
        <end position="340"/>
    </location>
</feature>
<dbReference type="PANTHER" id="PTHR33362">
    <property type="entry name" value="SIALIC ACID TRAP TRANSPORTER PERMEASE PROTEIN SIAT-RELATED"/>
    <property type="match status" value="1"/>
</dbReference>
<comment type="similarity">
    <text evidence="7">Belongs to the TRAP transporter large permease family.</text>
</comment>
<evidence type="ECO:0000313" key="10">
    <source>
        <dbReference type="Proteomes" id="UP000545386"/>
    </source>
</evidence>
<feature type="transmembrane region" description="Helical" evidence="7">
    <location>
        <begin position="146"/>
        <end position="171"/>
    </location>
</feature>
<dbReference type="InterPro" id="IPR004681">
    <property type="entry name" value="TRAP_DctM"/>
</dbReference>
<evidence type="ECO:0000256" key="4">
    <source>
        <dbReference type="ARBA" id="ARBA00022692"/>
    </source>
</evidence>
<feature type="transmembrane region" description="Helical" evidence="7">
    <location>
        <begin position="6"/>
        <end position="39"/>
    </location>
</feature>
<feature type="transmembrane region" description="Helical" evidence="7">
    <location>
        <begin position="407"/>
        <end position="425"/>
    </location>
</feature>
<name>A0A842HUP8_9BURK</name>
<evidence type="ECO:0000256" key="2">
    <source>
        <dbReference type="ARBA" id="ARBA00022475"/>
    </source>
</evidence>
<keyword evidence="6 7" id="KW-0472">Membrane</keyword>
<dbReference type="Pfam" id="PF06808">
    <property type="entry name" value="DctM"/>
    <property type="match status" value="1"/>
</dbReference>
<gene>
    <name evidence="9" type="ORF">GTU67_13490</name>
</gene>
<proteinExistence type="inferred from homology"/>
<dbReference type="NCBIfam" id="TIGR00786">
    <property type="entry name" value="dctM"/>
    <property type="match status" value="1"/>
</dbReference>
<feature type="transmembrane region" description="Helical" evidence="7">
    <location>
        <begin position="352"/>
        <end position="373"/>
    </location>
</feature>
<comment type="subcellular location">
    <subcellularLocation>
        <location evidence="1 7">Cell inner membrane</location>
        <topology evidence="1 7">Multi-pass membrane protein</topology>
    </subcellularLocation>
</comment>
<comment type="caution">
    <text evidence="9">The sequence shown here is derived from an EMBL/GenBank/DDBJ whole genome shotgun (WGS) entry which is preliminary data.</text>
</comment>
<dbReference type="Proteomes" id="UP000545386">
    <property type="component" value="Unassembled WGS sequence"/>
</dbReference>
<keyword evidence="2" id="KW-1003">Cell membrane</keyword>
<dbReference type="GO" id="GO:0022857">
    <property type="term" value="F:transmembrane transporter activity"/>
    <property type="evidence" value="ECO:0007669"/>
    <property type="project" value="UniProtKB-UniRule"/>
</dbReference>
<comment type="function">
    <text evidence="7">Part of the tripartite ATP-independent periplasmic (TRAP) transport system.</text>
</comment>
<dbReference type="AlphaFoldDB" id="A0A842HUP8"/>
<feature type="transmembrane region" description="Helical" evidence="7">
    <location>
        <begin position="223"/>
        <end position="246"/>
    </location>
</feature>
<protein>
    <recommendedName>
        <fullName evidence="7">TRAP transporter large permease protein</fullName>
    </recommendedName>
</protein>
<reference evidence="9 10" key="1">
    <citation type="submission" date="2020-08" db="EMBL/GenBank/DDBJ databases">
        <title>Paraeoetvoesia sp. YC-7-48 draft genome sequence.</title>
        <authorList>
            <person name="Yao L."/>
        </authorList>
    </citation>
    <scope>NUCLEOTIDE SEQUENCE [LARGE SCALE GENOMIC DNA]</scope>
    <source>
        <strain evidence="10">YC-7-48</strain>
    </source>
</reference>
<keyword evidence="4 7" id="KW-0812">Transmembrane</keyword>
<keyword evidence="7" id="KW-0813">Transport</keyword>
<sequence length="439" mass="46653">MDWTSALALLVGALAFFLLLGLPVAVTFFGVNVIGAIVFLNGEIGLVQMTRNVVTAITNYNLAPIPLFILMGEILLHSGMAFKAIDAIERLITRVPGRMAVVSVVAGTVFSTLSGSTIANTAMLGRSLMPEMLRRGYHPTLSMGPIMATGAIAMLIPPSALAVLVGSLAGISISRLLMAGIIPALIMAVLFFGYIVLRAKMRPQDAPADDPVQRTMSERWMPFLIYVVPLSGILVVVVGSLLAGIATPTESAALGVIASFVAAACYRCLNLKVIKDTLSETAKTSTMILFIIMASTTFSQILAFSGATSGMVSLITSAGADPFMVVLMMMLILLVLGCFIDQVSMVMITVPLFIPVANALSIDLVWLGVIYLITMEMGFLTPPFGLLLFVMKGIAPPEIGITTVYKAAMPFIIIEMGVLLAVLFFPEIGLWLPSLIQKG</sequence>
<feature type="transmembrane region" description="Helical" evidence="7">
    <location>
        <begin position="289"/>
        <end position="316"/>
    </location>
</feature>
<comment type="subunit">
    <text evidence="7">The complex comprises the extracytoplasmic solute receptor protein and the two transmembrane proteins.</text>
</comment>
<keyword evidence="5 7" id="KW-1133">Transmembrane helix</keyword>
<feature type="transmembrane region" description="Helical" evidence="7">
    <location>
        <begin position="60"/>
        <end position="80"/>
    </location>
</feature>
<accession>A0A842HUP8</accession>
<feature type="transmembrane region" description="Helical" evidence="7">
    <location>
        <begin position="252"/>
        <end position="269"/>
    </location>
</feature>
<evidence type="ECO:0000256" key="7">
    <source>
        <dbReference type="RuleBase" id="RU369079"/>
    </source>
</evidence>
<evidence type="ECO:0000259" key="8">
    <source>
        <dbReference type="Pfam" id="PF06808"/>
    </source>
</evidence>
<keyword evidence="3 7" id="KW-0997">Cell inner membrane</keyword>
<dbReference type="InterPro" id="IPR010656">
    <property type="entry name" value="DctM"/>
</dbReference>
<evidence type="ECO:0000256" key="5">
    <source>
        <dbReference type="ARBA" id="ARBA00022989"/>
    </source>
</evidence>
<dbReference type="GO" id="GO:0005886">
    <property type="term" value="C:plasma membrane"/>
    <property type="evidence" value="ECO:0007669"/>
    <property type="project" value="UniProtKB-SubCell"/>
</dbReference>
<feature type="domain" description="TRAP C4-dicarboxylate transport system permease DctM subunit" evidence="8">
    <location>
        <begin position="12"/>
        <end position="428"/>
    </location>
</feature>
<evidence type="ECO:0000256" key="6">
    <source>
        <dbReference type="ARBA" id="ARBA00023136"/>
    </source>
</evidence>
<feature type="transmembrane region" description="Helical" evidence="7">
    <location>
        <begin position="177"/>
        <end position="197"/>
    </location>
</feature>
<organism evidence="9 10">
    <name type="scientific">Pusillimonas minor</name>
    <dbReference type="NCBI Taxonomy" id="2697024"/>
    <lineage>
        <taxon>Bacteria</taxon>
        <taxon>Pseudomonadati</taxon>
        <taxon>Pseudomonadota</taxon>
        <taxon>Betaproteobacteria</taxon>
        <taxon>Burkholderiales</taxon>
        <taxon>Alcaligenaceae</taxon>
        <taxon>Pusillimonas</taxon>
    </lineage>
</organism>
<keyword evidence="10" id="KW-1185">Reference proteome</keyword>
<dbReference type="RefSeq" id="WP_185780576.1">
    <property type="nucleotide sequence ID" value="NZ_JACJUU010000014.1"/>
</dbReference>
<evidence type="ECO:0000313" key="9">
    <source>
        <dbReference type="EMBL" id="MBC2770921.1"/>
    </source>
</evidence>
<evidence type="ECO:0000256" key="3">
    <source>
        <dbReference type="ARBA" id="ARBA00022519"/>
    </source>
</evidence>
<dbReference type="PANTHER" id="PTHR33362:SF5">
    <property type="entry name" value="C4-DICARBOXYLATE TRAP TRANSPORTER LARGE PERMEASE PROTEIN DCTM"/>
    <property type="match status" value="1"/>
</dbReference>
<feature type="transmembrane region" description="Helical" evidence="7">
    <location>
        <begin position="100"/>
        <end position="125"/>
    </location>
</feature>